<dbReference type="InterPro" id="IPR002035">
    <property type="entry name" value="VWF_A"/>
</dbReference>
<accession>A0A8J6DX49</accession>
<keyword evidence="12" id="KW-0812">Transmembrane</keyword>
<dbReference type="SUPFAM" id="SSF53300">
    <property type="entry name" value="vWA-like"/>
    <property type="match status" value="1"/>
</dbReference>
<dbReference type="OrthoDB" id="687730at2759"/>
<evidence type="ECO:0000256" key="4">
    <source>
        <dbReference type="ARBA" id="ARBA00022723"/>
    </source>
</evidence>
<evidence type="ECO:0000313" key="14">
    <source>
        <dbReference type="EMBL" id="KAG8525157.1"/>
    </source>
</evidence>
<dbReference type="GO" id="GO:0006508">
    <property type="term" value="P:proteolysis"/>
    <property type="evidence" value="ECO:0007669"/>
    <property type="project" value="UniProtKB-KW"/>
</dbReference>
<sequence length="711" mass="77043">RLLVHEWAHLRWGVFDEYNEEEPFYAAKCSTGITGANRVLQCQGGSCAVKLCKVDSKTKLYEKDCQFFPDQYQTETASIMFMQAIDSVVEFCNEKKHNREAPTLQNKKCNSKSTWEVIRISEDFNSTKPMTAPPPSPVFSLLRISERIVCLVLDTSGSMGASNRLNRMNQAARHFLLEIIENGSFVGMVRFDSSASVLSDIIQITSKKERDTLVGLLPKEAKGGTDICRGINEGFQVIIRKVFQLDGSEILLLTDGEDSSAGSCVPTVEGSGAIVHFIALGPSADKGVTQMSTLTGGKHILVSDIAQNNGLIDAFSALTSANADVSQQPIQLESKGLKLSNNDWMNDTVIIDSTVGKDTSFLVTWQHVLPVISLWDSSGKPMENFIVDEGSKMAYLHIPETAMVGTWNYNLEAKANSEILTITVNSRAANPSVPPITVSAKMNKDANSYPNPMIVYAEVLQGYTPVLGANVTAFVESNNGKTEILQLLDNGAGEIEANPPQPEIENDTQTTLGSFNRIAIGDAFVITNVPQNPSLIDPFPPNQITDLEATGNEDEISLMWTAPGDDFDVGTVKQYIIRISGNILDLQDNFDNALQVNTTDLLPKEANSKETFTFKQGSLTGENVTHIFIAIKSVDKSNLTSKVSNIAQVPLFIPKAEVGPDGSNPSPGPDGSHPNSGLSISSLVLIVVGSVAAVCIIISTTICVLTKKRNS</sequence>
<evidence type="ECO:0000256" key="7">
    <source>
        <dbReference type="ARBA" id="ARBA00022833"/>
    </source>
</evidence>
<keyword evidence="3" id="KW-0645">Protease</keyword>
<dbReference type="EMBL" id="JAGFMF010009940">
    <property type="protein sequence ID" value="KAG8525157.1"/>
    <property type="molecule type" value="Genomic_DNA"/>
</dbReference>
<keyword evidence="12" id="KW-1133">Transmembrane helix</keyword>
<evidence type="ECO:0000256" key="8">
    <source>
        <dbReference type="ARBA" id="ARBA00023049"/>
    </source>
</evidence>
<dbReference type="PROSITE" id="PS50234">
    <property type="entry name" value="VWFA"/>
    <property type="match status" value="1"/>
</dbReference>
<keyword evidence="7" id="KW-0862">Zinc</keyword>
<evidence type="ECO:0000256" key="1">
    <source>
        <dbReference type="ARBA" id="ARBA00006398"/>
    </source>
</evidence>
<dbReference type="FunFam" id="3.40.50.410:FF:000034">
    <property type="entry name" value="calcium-activated chloride channel regulator 1"/>
    <property type="match status" value="1"/>
</dbReference>
<dbReference type="GO" id="GO:0005229">
    <property type="term" value="F:intracellularly calcium-gated chloride channel activity"/>
    <property type="evidence" value="ECO:0007669"/>
    <property type="project" value="TreeGrafter"/>
</dbReference>
<dbReference type="CDD" id="cd00198">
    <property type="entry name" value="vWFA"/>
    <property type="match status" value="1"/>
</dbReference>
<feature type="domain" description="VWFA" evidence="13">
    <location>
        <begin position="148"/>
        <end position="318"/>
    </location>
</feature>
<comment type="similarity">
    <text evidence="1">Belongs to the CLCR family.</text>
</comment>
<dbReference type="PANTHER" id="PTHR10579:SF2">
    <property type="entry name" value="CALCIUM-ACTIVATED CHLORIDE CHANNEL REGULATOR 4"/>
    <property type="match status" value="1"/>
</dbReference>
<keyword evidence="9" id="KW-0325">Glycoprotein</keyword>
<dbReference type="AlphaFoldDB" id="A0A8J6DX49"/>
<evidence type="ECO:0000259" key="13">
    <source>
        <dbReference type="PROSITE" id="PS50234"/>
    </source>
</evidence>
<evidence type="ECO:0000256" key="9">
    <source>
        <dbReference type="ARBA" id="ARBA00023180"/>
    </source>
</evidence>
<evidence type="ECO:0000256" key="11">
    <source>
        <dbReference type="ARBA" id="ARBA00041120"/>
    </source>
</evidence>
<keyword evidence="15" id="KW-1185">Reference proteome</keyword>
<keyword evidence="12" id="KW-0472">Membrane</keyword>
<feature type="transmembrane region" description="Helical" evidence="12">
    <location>
        <begin position="683"/>
        <end position="705"/>
    </location>
</feature>
<dbReference type="FunFam" id="2.60.40.10:FF:001134">
    <property type="entry name" value="Calcium-activated chloride channel regulator 1"/>
    <property type="match status" value="1"/>
</dbReference>
<organism evidence="14 15">
    <name type="scientific">Galemys pyrenaicus</name>
    <name type="common">Iberian desman</name>
    <name type="synonym">Pyrenean desman</name>
    <dbReference type="NCBI Taxonomy" id="202257"/>
    <lineage>
        <taxon>Eukaryota</taxon>
        <taxon>Metazoa</taxon>
        <taxon>Chordata</taxon>
        <taxon>Craniata</taxon>
        <taxon>Vertebrata</taxon>
        <taxon>Euteleostomi</taxon>
        <taxon>Mammalia</taxon>
        <taxon>Eutheria</taxon>
        <taxon>Laurasiatheria</taxon>
        <taxon>Eulipotyphla</taxon>
        <taxon>Talpidae</taxon>
        <taxon>Galemys</taxon>
    </lineage>
</organism>
<evidence type="ECO:0000256" key="12">
    <source>
        <dbReference type="SAM" id="Phobius"/>
    </source>
</evidence>
<dbReference type="Pfam" id="PF08434">
    <property type="entry name" value="CLCA"/>
    <property type="match status" value="1"/>
</dbReference>
<keyword evidence="10" id="KW-0868">Chloride</keyword>
<evidence type="ECO:0000256" key="3">
    <source>
        <dbReference type="ARBA" id="ARBA00022670"/>
    </source>
</evidence>
<dbReference type="Pfam" id="PF13519">
    <property type="entry name" value="VWA_2"/>
    <property type="match status" value="1"/>
</dbReference>
<dbReference type="Gene3D" id="3.40.50.410">
    <property type="entry name" value="von Willebrand factor, type A domain"/>
    <property type="match status" value="1"/>
</dbReference>
<evidence type="ECO:0000256" key="10">
    <source>
        <dbReference type="ARBA" id="ARBA00023214"/>
    </source>
</evidence>
<dbReference type="Proteomes" id="UP000700334">
    <property type="component" value="Unassembled WGS sequence"/>
</dbReference>
<proteinExistence type="inferred from homology"/>
<reference evidence="14" key="1">
    <citation type="journal article" date="2021" name="Evol. Appl.">
        <title>The genome of the Pyrenean desman and the effects of bottlenecks and inbreeding on the genomic landscape of an endangered species.</title>
        <authorList>
            <person name="Escoda L."/>
            <person name="Castresana J."/>
        </authorList>
    </citation>
    <scope>NUCLEOTIDE SEQUENCE</scope>
    <source>
        <strain evidence="14">IBE-C5619</strain>
    </source>
</reference>
<dbReference type="PANTHER" id="PTHR10579">
    <property type="entry name" value="CALCIUM-ACTIVATED CHLORIDE CHANNEL REGULATOR"/>
    <property type="match status" value="1"/>
</dbReference>
<dbReference type="InterPro" id="IPR036465">
    <property type="entry name" value="vWFA_dom_sf"/>
</dbReference>
<keyword evidence="2" id="KW-0813">Transport</keyword>
<feature type="non-terminal residue" evidence="14">
    <location>
        <position position="711"/>
    </location>
</feature>
<dbReference type="InterPro" id="IPR051266">
    <property type="entry name" value="CLCR"/>
</dbReference>
<gene>
    <name evidence="14" type="ORF">J0S82_006149</name>
</gene>
<keyword evidence="4" id="KW-0479">Metal-binding</keyword>
<evidence type="ECO:0000256" key="5">
    <source>
        <dbReference type="ARBA" id="ARBA00022729"/>
    </source>
</evidence>
<keyword evidence="5" id="KW-0732">Signal</keyword>
<name>A0A8J6DX49_GALPY</name>
<keyword evidence="6" id="KW-0378">Hydrolase</keyword>
<dbReference type="SMART" id="SM00327">
    <property type="entry name" value="VWA"/>
    <property type="match status" value="1"/>
</dbReference>
<dbReference type="Gene3D" id="2.60.40.10">
    <property type="entry name" value="Immunoglobulins"/>
    <property type="match status" value="1"/>
</dbReference>
<dbReference type="GO" id="GO:0046872">
    <property type="term" value="F:metal ion binding"/>
    <property type="evidence" value="ECO:0007669"/>
    <property type="project" value="UniProtKB-KW"/>
</dbReference>
<comment type="caution">
    <text evidence="14">The sequence shown here is derived from an EMBL/GenBank/DDBJ whole genome shotgun (WGS) entry which is preliminary data.</text>
</comment>
<evidence type="ECO:0000256" key="6">
    <source>
        <dbReference type="ARBA" id="ARBA00022801"/>
    </source>
</evidence>
<evidence type="ECO:0000256" key="2">
    <source>
        <dbReference type="ARBA" id="ARBA00022448"/>
    </source>
</evidence>
<dbReference type="GO" id="GO:0008237">
    <property type="term" value="F:metallopeptidase activity"/>
    <property type="evidence" value="ECO:0007669"/>
    <property type="project" value="UniProtKB-KW"/>
</dbReference>
<keyword evidence="8" id="KW-0482">Metalloprotease</keyword>
<feature type="non-terminal residue" evidence="14">
    <location>
        <position position="1"/>
    </location>
</feature>
<evidence type="ECO:0000313" key="15">
    <source>
        <dbReference type="Proteomes" id="UP000700334"/>
    </source>
</evidence>
<protein>
    <recommendedName>
        <fullName evidence="11">Calcium-activated chloride channel regulator 1</fullName>
    </recommendedName>
</protein>
<dbReference type="GO" id="GO:0005886">
    <property type="term" value="C:plasma membrane"/>
    <property type="evidence" value="ECO:0007669"/>
    <property type="project" value="TreeGrafter"/>
</dbReference>
<dbReference type="InterPro" id="IPR013642">
    <property type="entry name" value="CLCA_N"/>
</dbReference>
<dbReference type="InterPro" id="IPR013783">
    <property type="entry name" value="Ig-like_fold"/>
</dbReference>